<evidence type="ECO:0000259" key="5">
    <source>
        <dbReference type="Pfam" id="PF17210"/>
    </source>
</evidence>
<evidence type="ECO:0000256" key="3">
    <source>
        <dbReference type="ARBA" id="ARBA00022729"/>
    </source>
</evidence>
<evidence type="ECO:0000256" key="4">
    <source>
        <dbReference type="SAM" id="MobiDB-lite"/>
    </source>
</evidence>
<feature type="compositionally biased region" description="Polar residues" evidence="4">
    <location>
        <begin position="1"/>
        <end position="10"/>
    </location>
</feature>
<dbReference type="GO" id="GO:0005576">
    <property type="term" value="C:extracellular region"/>
    <property type="evidence" value="ECO:0007669"/>
    <property type="project" value="UniProtKB-SubCell"/>
</dbReference>
<feature type="compositionally biased region" description="Acidic residues" evidence="4">
    <location>
        <begin position="12"/>
        <end position="26"/>
    </location>
</feature>
<feature type="region of interest" description="Disordered" evidence="4">
    <location>
        <begin position="1003"/>
        <end position="1025"/>
    </location>
</feature>
<protein>
    <submittedName>
        <fullName evidence="6">SdrD B-like domain</fullName>
    </submittedName>
</protein>
<dbReference type="AlphaFoldDB" id="A0A1Y6FKQ0"/>
<evidence type="ECO:0000256" key="1">
    <source>
        <dbReference type="ARBA" id="ARBA00004613"/>
    </source>
</evidence>
<proteinExistence type="predicted"/>
<dbReference type="InterPro" id="IPR033764">
    <property type="entry name" value="Sdr_B"/>
</dbReference>
<dbReference type="OrthoDB" id="8100581at2"/>
<keyword evidence="2" id="KW-0964">Secreted</keyword>
<dbReference type="PANTHER" id="PTHR23303">
    <property type="entry name" value="CARBOXYPEPTIDASE REGULATORY REGION-CONTAINING"/>
    <property type="match status" value="1"/>
</dbReference>
<feature type="domain" description="SD-repeat containing protein B" evidence="5">
    <location>
        <begin position="551"/>
        <end position="624"/>
    </location>
</feature>
<keyword evidence="7" id="KW-1185">Reference proteome</keyword>
<accession>A0A1Y6FKQ0</accession>
<dbReference type="RefSeq" id="WP_159456647.1">
    <property type="nucleotide sequence ID" value="NZ_FXWG01000003.1"/>
</dbReference>
<gene>
    <name evidence="6" type="ORF">SAMN06297468_2187</name>
</gene>
<feature type="region of interest" description="Disordered" evidence="4">
    <location>
        <begin position="1"/>
        <end position="43"/>
    </location>
</feature>
<comment type="subcellular location">
    <subcellularLocation>
        <location evidence="1">Secreted</location>
    </subcellularLocation>
</comment>
<dbReference type="Gene3D" id="2.60.40.10">
    <property type="entry name" value="Immunoglobulins"/>
    <property type="match status" value="5"/>
</dbReference>
<dbReference type="EMBL" id="FXWG01000003">
    <property type="protein sequence ID" value="SMQ73402.1"/>
    <property type="molecule type" value="Genomic_DNA"/>
</dbReference>
<dbReference type="InterPro" id="IPR013783">
    <property type="entry name" value="Ig-like_fold"/>
</dbReference>
<evidence type="ECO:0000313" key="6">
    <source>
        <dbReference type="EMBL" id="SMQ73402.1"/>
    </source>
</evidence>
<feature type="domain" description="SD-repeat containing protein B" evidence="5">
    <location>
        <begin position="766"/>
        <end position="839"/>
    </location>
</feature>
<sequence>MVDLTDQSSFFADDDEDGAQDADETVYYDLTNNKDDDPTTGSEAQINGALFFTDQPDSSSGTGVIQAFVRLQDGGNDDTPGFENGYNTDARPVYHEENTSPSFTTNLFLSAVPIVEIDGVQYYEFRLDINQLNSSPLLSLDALQLYTSDVADGDVLGPVPGVSWNGGAPVDETGTSFDDNTTLVYDLDGAGDASILLNYSLQAGSGKSDMFFYVPVSNFGGANPETTLVTLYSEFGATNTLDASDNLVAIDDPTAADDGVTEDATSIYGVYTTNDGFEEWSVSKVLDDNFLWGYKWNDLDGDGVWDVGEAGEGGFVIDYEITYKDGNGAKAPIVTVAGSTTTSDGTIDVDGDGEVDPAGYYIIPVPLGAANNTTYTITLTERAREDWVNTYDGDATADRTTTFQFSENTLEDNPEAISGVFGEAVQFNFGNFELFDISGTKYIDSNGDGTISGTETTTLAGVTIFIDDDDSGNLSEGDRTTVTDENGNWSFTGLGPDDIGKSVYEDLTQGGLDATYYQTVGNGGLVISTTSGEDVTGLDFGNVEYGSIAGTKFEDADGDGDPADGDSGIPEWTISLYDGDPDNGGTLIDQTTTDENGDYSFDGLALGTYWLVEETREGWVNTTPVQIAVTGTGTSGFDITGQDFYNFELFDISGTKYIDSNGDGTISGTETTTLAGVTIFIDDDDSGDLSEGDRTTVTDENGNWSFTGLGPDDIGKSVYEDLTQGGLDATYYQTVGNGGLVISTTSGEDVTGLDFGNVEYGSIAGTKFEDADGDGDPADGDSGIPEWTISLYDGDPDNGGTLIDQTTTDENGDYSFDGLALGTYWLVEETREGWVNTTPVQIAVTGTGTSGFDITGQDFYNFELFEISGYKWADLDADGTWDEPVTAGLEGWTIVLDDDANPDNGFIASTTTAADGSYSFENLGPDSYGGALVGITIHVYELQQDGFTQTYDGGYTFTLTSGADYAAPIGEAVDGNFGNHMMAGANRTPGFWQSQLGSSFYDGILDNQGDSNGDGSPNGDKDYEEEGWSETDLLELYGVDLESNDGNADNVSDNDHFAIWDPNESGTPDEEGDIFLTPEELHEWVSGGEKGGGRDFVEILERDLGAAFLNSINNDAIGDDPGGDYAIDPDIADSYMAAIQFVTTVSGSKKDQKDAWNDYGSDAHNELSAFNESGEAMVEGEMVQILMDGDDYSSSFVQNYLKVEENIAAEESALIQPSIADSVIYDDMMLAQINAAV</sequence>
<evidence type="ECO:0000256" key="2">
    <source>
        <dbReference type="ARBA" id="ARBA00022525"/>
    </source>
</evidence>
<dbReference type="InterPro" id="IPR051417">
    <property type="entry name" value="SDr/BOS_complex"/>
</dbReference>
<reference evidence="7" key="1">
    <citation type="submission" date="2017-04" db="EMBL/GenBank/DDBJ databases">
        <authorList>
            <person name="Varghese N."/>
            <person name="Submissions S."/>
        </authorList>
    </citation>
    <scope>NUCLEOTIDE SEQUENCE [LARGE SCALE GENOMIC DNA]</scope>
</reference>
<keyword evidence="3" id="KW-0732">Signal</keyword>
<dbReference type="Proteomes" id="UP000194420">
    <property type="component" value="Unassembled WGS sequence"/>
</dbReference>
<dbReference type="SUPFAM" id="SSF117074">
    <property type="entry name" value="Hypothetical protein PA1324"/>
    <property type="match status" value="5"/>
</dbReference>
<dbReference type="Pfam" id="PF17210">
    <property type="entry name" value="SdrD_B"/>
    <property type="match status" value="2"/>
</dbReference>
<feature type="compositionally biased region" description="Low complexity" evidence="4">
    <location>
        <begin position="1006"/>
        <end position="1018"/>
    </location>
</feature>
<organism evidence="6 7">
    <name type="scientific">Altererythrobacter xiamenensis</name>
    <dbReference type="NCBI Taxonomy" id="1316679"/>
    <lineage>
        <taxon>Bacteria</taxon>
        <taxon>Pseudomonadati</taxon>
        <taxon>Pseudomonadota</taxon>
        <taxon>Alphaproteobacteria</taxon>
        <taxon>Sphingomonadales</taxon>
        <taxon>Erythrobacteraceae</taxon>
        <taxon>Altererythrobacter</taxon>
    </lineage>
</organism>
<dbReference type="PANTHER" id="PTHR23303:SF15">
    <property type="entry name" value="COLOSSIN-A"/>
    <property type="match status" value="1"/>
</dbReference>
<evidence type="ECO:0000313" key="7">
    <source>
        <dbReference type="Proteomes" id="UP000194420"/>
    </source>
</evidence>
<name>A0A1Y6FKQ0_9SPHN</name>